<keyword evidence="1" id="KW-0812">Transmembrane</keyword>
<keyword evidence="3" id="KW-1185">Reference proteome</keyword>
<dbReference type="AlphaFoldDB" id="A0A0M6XTY2"/>
<evidence type="ECO:0000313" key="2">
    <source>
        <dbReference type="EMBL" id="CTQ33655.1"/>
    </source>
</evidence>
<evidence type="ECO:0008006" key="4">
    <source>
        <dbReference type="Google" id="ProtNLM"/>
    </source>
</evidence>
<proteinExistence type="predicted"/>
<dbReference type="STRING" id="282197.SAMN04488517_102485"/>
<dbReference type="RefSeq" id="WP_055683043.1">
    <property type="nucleotide sequence ID" value="NZ_CANMUL010000001.1"/>
</dbReference>
<evidence type="ECO:0000256" key="1">
    <source>
        <dbReference type="SAM" id="Phobius"/>
    </source>
</evidence>
<reference evidence="2 3" key="1">
    <citation type="submission" date="2015-07" db="EMBL/GenBank/DDBJ databases">
        <authorList>
            <person name="Noorani M."/>
        </authorList>
    </citation>
    <scope>NUCLEOTIDE SEQUENCE [LARGE SCALE GENOMIC DNA]</scope>
    <source>
        <strain evidence="2 3">CECT 5088</strain>
    </source>
</reference>
<keyword evidence="1" id="KW-1133">Transmembrane helix</keyword>
<feature type="transmembrane region" description="Helical" evidence="1">
    <location>
        <begin position="65"/>
        <end position="84"/>
    </location>
</feature>
<gene>
    <name evidence="2" type="ORF">JAN5088_02439</name>
</gene>
<feature type="transmembrane region" description="Helical" evidence="1">
    <location>
        <begin position="6"/>
        <end position="25"/>
    </location>
</feature>
<name>A0A0M6XTY2_9RHOB</name>
<protein>
    <recommendedName>
        <fullName evidence="4">Cation/multidrug efflux pump</fullName>
    </recommendedName>
</protein>
<evidence type="ECO:0000313" key="3">
    <source>
        <dbReference type="Proteomes" id="UP000048908"/>
    </source>
</evidence>
<keyword evidence="1" id="KW-0472">Membrane</keyword>
<dbReference type="OrthoDB" id="7632202at2"/>
<accession>A0A0M6XTY2</accession>
<sequence length="87" mass="10068">MALLKLTIPVLAGLTVIYWCLTMWFRAGERQRLEARWERDRPPLPQHTYVRNGIRDYDAGLRRRLVLGVYVVPIACLAVLIYAINAT</sequence>
<organism evidence="2 3">
    <name type="scientific">Jannaschia rubra</name>
    <dbReference type="NCBI Taxonomy" id="282197"/>
    <lineage>
        <taxon>Bacteria</taxon>
        <taxon>Pseudomonadati</taxon>
        <taxon>Pseudomonadota</taxon>
        <taxon>Alphaproteobacteria</taxon>
        <taxon>Rhodobacterales</taxon>
        <taxon>Roseobacteraceae</taxon>
        <taxon>Jannaschia</taxon>
    </lineage>
</organism>
<dbReference type="Proteomes" id="UP000048908">
    <property type="component" value="Unassembled WGS sequence"/>
</dbReference>
<dbReference type="EMBL" id="CXPG01000020">
    <property type="protein sequence ID" value="CTQ33655.1"/>
    <property type="molecule type" value="Genomic_DNA"/>
</dbReference>